<evidence type="ECO:0000256" key="8">
    <source>
        <dbReference type="ARBA" id="ARBA00023136"/>
    </source>
</evidence>
<evidence type="ECO:0000256" key="3">
    <source>
        <dbReference type="ARBA" id="ARBA00022475"/>
    </source>
</evidence>
<dbReference type="GO" id="GO:0005044">
    <property type="term" value="F:scavenger receptor activity"/>
    <property type="evidence" value="ECO:0007669"/>
    <property type="project" value="TreeGrafter"/>
</dbReference>
<name>A0A6B9CLZ1_9HYME</name>
<evidence type="ECO:0000256" key="7">
    <source>
        <dbReference type="ARBA" id="ARBA00022989"/>
    </source>
</evidence>
<organism evidence="13">
    <name type="scientific">Chouioia cunea</name>
    <dbReference type="NCBI Taxonomy" id="1570515"/>
    <lineage>
        <taxon>Eukaryota</taxon>
        <taxon>Metazoa</taxon>
        <taxon>Ecdysozoa</taxon>
        <taxon>Arthropoda</taxon>
        <taxon>Hexapoda</taxon>
        <taxon>Insecta</taxon>
        <taxon>Pterygota</taxon>
        <taxon>Neoptera</taxon>
        <taxon>Endopterygota</taxon>
        <taxon>Hymenoptera</taxon>
        <taxon>Apocrita</taxon>
        <taxon>Proctotrupomorpha</taxon>
        <taxon>Chalcidoidea</taxon>
        <taxon>Eulophidae</taxon>
        <taxon>Tetrastichinae</taxon>
        <taxon>Chouioia</taxon>
    </lineage>
</organism>
<dbReference type="PANTHER" id="PTHR11923:SF69">
    <property type="entry name" value="SENSORY NEURON MEMBRANE PROTEIN 1"/>
    <property type="match status" value="1"/>
</dbReference>
<protein>
    <submittedName>
        <fullName evidence="13">Sensory neuron membrane protein s2</fullName>
    </submittedName>
</protein>
<dbReference type="AlphaFoldDB" id="A0A6B9CLZ1"/>
<evidence type="ECO:0000256" key="12">
    <source>
        <dbReference type="SAM" id="Phobius"/>
    </source>
</evidence>
<dbReference type="GO" id="GO:0005886">
    <property type="term" value="C:plasma membrane"/>
    <property type="evidence" value="ECO:0007669"/>
    <property type="project" value="UniProtKB-SubCell"/>
</dbReference>
<evidence type="ECO:0000256" key="6">
    <source>
        <dbReference type="ARBA" id="ARBA00022725"/>
    </source>
</evidence>
<keyword evidence="4" id="KW-0716">Sensory transduction</keyword>
<dbReference type="GO" id="GO:0005737">
    <property type="term" value="C:cytoplasm"/>
    <property type="evidence" value="ECO:0007669"/>
    <property type="project" value="TreeGrafter"/>
</dbReference>
<evidence type="ECO:0000256" key="1">
    <source>
        <dbReference type="ARBA" id="ARBA00004651"/>
    </source>
</evidence>
<keyword evidence="9" id="KW-1015">Disulfide bond</keyword>
<keyword evidence="11" id="KW-0325">Glycoprotein</keyword>
<feature type="transmembrane region" description="Helical" evidence="12">
    <location>
        <begin position="457"/>
        <end position="478"/>
    </location>
</feature>
<evidence type="ECO:0000256" key="5">
    <source>
        <dbReference type="ARBA" id="ARBA00022692"/>
    </source>
</evidence>
<dbReference type="InterPro" id="IPR002159">
    <property type="entry name" value="CD36_fam"/>
</dbReference>
<keyword evidence="3" id="KW-1003">Cell membrane</keyword>
<accession>A0A6B9CLZ1</accession>
<dbReference type="Pfam" id="PF01130">
    <property type="entry name" value="CD36"/>
    <property type="match status" value="1"/>
</dbReference>
<comment type="similarity">
    <text evidence="2">Belongs to the CD36 family.</text>
</comment>
<evidence type="ECO:0000256" key="10">
    <source>
        <dbReference type="ARBA" id="ARBA00023170"/>
    </source>
</evidence>
<evidence type="ECO:0000256" key="2">
    <source>
        <dbReference type="ARBA" id="ARBA00010532"/>
    </source>
</evidence>
<comment type="subcellular location">
    <subcellularLocation>
        <location evidence="1">Cell membrane</location>
        <topology evidence="1">Multi-pass membrane protein</topology>
    </subcellularLocation>
</comment>
<evidence type="ECO:0000313" key="13">
    <source>
        <dbReference type="EMBL" id="QGW50408.1"/>
    </source>
</evidence>
<keyword evidence="10" id="KW-0675">Receptor</keyword>
<dbReference type="GO" id="GO:0007608">
    <property type="term" value="P:sensory perception of smell"/>
    <property type="evidence" value="ECO:0007669"/>
    <property type="project" value="UniProtKB-KW"/>
</dbReference>
<reference evidence="13" key="1">
    <citation type="journal article" date="2019" name="Sci. Rep.">
        <title>Full-Length Transcriptome Survey and Expression Analysis of Parasitoid Wasp Chouioia cunea upon Exposure to 1-Dodecene.</title>
        <authorList>
            <person name="Pan L."/>
            <person name="Guo M."/>
            <person name="Jin X."/>
            <person name="Sun Z."/>
            <person name="Jiang H."/>
            <person name="Han J."/>
            <person name="Wang Y."/>
            <person name="Yan C."/>
            <person name="Li M."/>
        </authorList>
    </citation>
    <scope>NUCLEOTIDE SEQUENCE</scope>
</reference>
<sequence length="520" mass="58735">MAINRMMKFSIAGSCLLMFGILFGFMTFPKLLKGGIHKMVNLKPGTDVRALWSKIPFEIDFKIYLFNVTNPDEIKSGAKPIVREVGPYFFEEWHEKNDLIDDDEEDTVTYSPKNTFIFNPKKSNGLTGEEELMIPHIFILAMIFATLREKPSAIPLINKAINSIFKSPENVFVKAKAMDLMFRGLPIDCSVTDTAGSAVCSLLKANTDDLIVDDPDHFRFALLGAKNGTTSKNRIKVLRGVKHQNDIGVVTELNGKKKMSVWNDSKCDSYEGTDGYVFHPYLYAEEDIVSFAPDLCRSIAAYTESTFKKNGLLVNRYTAWLGDPVKHPEQKCYCPTSGCLKAGMMDLHKCVGVPLVASHPHFFRADEEYLKTVDGLSPNADKHMIFIDFEPFSGTPLEAQKRLQFNIWMHKVEKVKIMKNFPEAMLPLFWVEEGLVIPDSFVKQVKMLHMVVKVMKWLTWIKILAGLGMIGYAGFLYYQSTQGSKKVEITKPPKFDNGYKSQVSTLDANNLRAQIPPSID</sequence>
<evidence type="ECO:0000256" key="11">
    <source>
        <dbReference type="ARBA" id="ARBA00023180"/>
    </source>
</evidence>
<keyword evidence="6" id="KW-0552">Olfaction</keyword>
<proteinExistence type="evidence at transcript level"/>
<keyword evidence="5 12" id="KW-0812">Transmembrane</keyword>
<keyword evidence="8 12" id="KW-0472">Membrane</keyword>
<dbReference type="PRINTS" id="PR01609">
    <property type="entry name" value="CD36FAMILY"/>
</dbReference>
<keyword evidence="7 12" id="KW-1133">Transmembrane helix</keyword>
<dbReference type="EMBL" id="MN616916">
    <property type="protein sequence ID" value="QGW50408.1"/>
    <property type="molecule type" value="mRNA"/>
</dbReference>
<evidence type="ECO:0000256" key="4">
    <source>
        <dbReference type="ARBA" id="ARBA00022606"/>
    </source>
</evidence>
<evidence type="ECO:0000256" key="9">
    <source>
        <dbReference type="ARBA" id="ARBA00023157"/>
    </source>
</evidence>
<dbReference type="PANTHER" id="PTHR11923">
    <property type="entry name" value="SCAVENGER RECEPTOR CLASS B TYPE-1 SR-B1"/>
    <property type="match status" value="1"/>
</dbReference>